<dbReference type="RefSeq" id="XP_004499796.1">
    <property type="nucleotide sequence ID" value="XM_004499739.3"/>
</dbReference>
<feature type="compositionally biased region" description="Basic and acidic residues" evidence="2">
    <location>
        <begin position="73"/>
        <end position="93"/>
    </location>
</feature>
<feature type="compositionally biased region" description="Low complexity" evidence="2">
    <location>
        <begin position="9"/>
        <end position="22"/>
    </location>
</feature>
<gene>
    <name evidence="4" type="primary">LOC101499067</name>
</gene>
<dbReference type="STRING" id="3827.A0A1S2Y5L8"/>
<dbReference type="Pfam" id="PF01633">
    <property type="entry name" value="Choline_kinase"/>
    <property type="match status" value="1"/>
</dbReference>
<reference evidence="4" key="2">
    <citation type="submission" date="2025-08" db="UniProtKB">
        <authorList>
            <consortium name="RefSeq"/>
        </authorList>
    </citation>
    <scope>IDENTIFICATION</scope>
    <source>
        <tissue evidence="4">Etiolated seedlings</tissue>
    </source>
</reference>
<dbReference type="eggNOG" id="KOG2686">
    <property type="taxonomic scope" value="Eukaryota"/>
</dbReference>
<feature type="compositionally biased region" description="Polar residues" evidence="2">
    <location>
        <begin position="23"/>
        <end position="40"/>
    </location>
</feature>
<dbReference type="PANTHER" id="PTHR22603:SF81">
    <property type="entry name" value="CHOLINE KINASE 2-RELATED"/>
    <property type="match status" value="1"/>
</dbReference>
<dbReference type="Gene3D" id="3.30.200.20">
    <property type="entry name" value="Phosphorylase Kinase, domain 1"/>
    <property type="match status" value="1"/>
</dbReference>
<dbReference type="GeneID" id="101499067"/>
<dbReference type="InterPro" id="IPR011009">
    <property type="entry name" value="Kinase-like_dom_sf"/>
</dbReference>
<dbReference type="Proteomes" id="UP000087171">
    <property type="component" value="Chromosome Ca5"/>
</dbReference>
<comment type="similarity">
    <text evidence="1">Belongs to the choline/ethanolamine kinase family.</text>
</comment>
<evidence type="ECO:0000313" key="4">
    <source>
        <dbReference type="RefSeq" id="XP_004499796.1"/>
    </source>
</evidence>
<evidence type="ECO:0000256" key="2">
    <source>
        <dbReference type="SAM" id="MobiDB-lite"/>
    </source>
</evidence>
<dbReference type="GO" id="GO:0004305">
    <property type="term" value="F:ethanolamine kinase activity"/>
    <property type="evidence" value="ECO:0007669"/>
    <property type="project" value="TreeGrafter"/>
</dbReference>
<dbReference type="PANTHER" id="PTHR22603">
    <property type="entry name" value="CHOLINE/ETHANOALAMINE KINASE"/>
    <property type="match status" value="1"/>
</dbReference>
<keyword evidence="3" id="KW-1185">Reference proteome</keyword>
<feature type="compositionally biased region" description="Polar residues" evidence="2">
    <location>
        <begin position="189"/>
        <end position="203"/>
    </location>
</feature>
<dbReference type="GO" id="GO:0005737">
    <property type="term" value="C:cytoplasm"/>
    <property type="evidence" value="ECO:0007669"/>
    <property type="project" value="TreeGrafter"/>
</dbReference>
<reference evidence="3" key="1">
    <citation type="journal article" date="2013" name="Nat. Biotechnol.">
        <title>Draft genome sequence of chickpea (Cicer arietinum) provides a resource for trait improvement.</title>
        <authorList>
            <person name="Varshney R.K."/>
            <person name="Song C."/>
            <person name="Saxena R.K."/>
            <person name="Azam S."/>
            <person name="Yu S."/>
            <person name="Sharpe A.G."/>
            <person name="Cannon S."/>
            <person name="Baek J."/>
            <person name="Rosen B.D."/>
            <person name="Tar'an B."/>
            <person name="Millan T."/>
            <person name="Zhang X."/>
            <person name="Ramsay L.D."/>
            <person name="Iwata A."/>
            <person name="Wang Y."/>
            <person name="Nelson W."/>
            <person name="Farmer A.D."/>
            <person name="Gaur P.M."/>
            <person name="Soderlund C."/>
            <person name="Penmetsa R.V."/>
            <person name="Xu C."/>
            <person name="Bharti A.K."/>
            <person name="He W."/>
            <person name="Winter P."/>
            <person name="Zhao S."/>
            <person name="Hane J.K."/>
            <person name="Carrasquilla-Garcia N."/>
            <person name="Condie J.A."/>
            <person name="Upadhyaya H.D."/>
            <person name="Luo M.C."/>
            <person name="Thudi M."/>
            <person name="Gowda C.L."/>
            <person name="Singh N.P."/>
            <person name="Lichtenzveig J."/>
            <person name="Gali K.K."/>
            <person name="Rubio J."/>
            <person name="Nadarajan N."/>
            <person name="Dolezel J."/>
            <person name="Bansal K.C."/>
            <person name="Xu X."/>
            <person name="Edwards D."/>
            <person name="Zhang G."/>
            <person name="Kahl G."/>
            <person name="Gil J."/>
            <person name="Singh K.B."/>
            <person name="Datta S.K."/>
            <person name="Jackson S.A."/>
            <person name="Wang J."/>
            <person name="Cook D.R."/>
        </authorList>
    </citation>
    <scope>NUCLEOTIDE SEQUENCE [LARGE SCALE GENOMIC DNA]</scope>
    <source>
        <strain evidence="3">cv. CDC Frontier</strain>
    </source>
</reference>
<dbReference type="Gene3D" id="3.90.1200.10">
    <property type="match status" value="1"/>
</dbReference>
<dbReference type="OrthoDB" id="10267235at2759"/>
<evidence type="ECO:0000256" key="1">
    <source>
        <dbReference type="ARBA" id="ARBA00038211"/>
    </source>
</evidence>
<dbReference type="CDD" id="cd05157">
    <property type="entry name" value="ETNK_euk"/>
    <property type="match status" value="1"/>
</dbReference>
<proteinExistence type="inferred from homology"/>
<name>A0A1S2Y5L8_CICAR</name>
<keyword evidence="4" id="KW-0418">Kinase</keyword>
<dbReference type="KEGG" id="cam:101499067"/>
<keyword evidence="4" id="KW-0808">Transferase</keyword>
<dbReference type="GO" id="GO:0006646">
    <property type="term" value="P:phosphatidylethanolamine biosynthetic process"/>
    <property type="evidence" value="ECO:0007669"/>
    <property type="project" value="TreeGrafter"/>
</dbReference>
<feature type="compositionally biased region" description="Basic and acidic residues" evidence="2">
    <location>
        <begin position="169"/>
        <end position="184"/>
    </location>
</feature>
<evidence type="ECO:0000313" key="3">
    <source>
        <dbReference type="Proteomes" id="UP000087171"/>
    </source>
</evidence>
<organism evidence="3 4">
    <name type="scientific">Cicer arietinum</name>
    <name type="common">Chickpea</name>
    <name type="synonym">Garbanzo</name>
    <dbReference type="NCBI Taxonomy" id="3827"/>
    <lineage>
        <taxon>Eukaryota</taxon>
        <taxon>Viridiplantae</taxon>
        <taxon>Streptophyta</taxon>
        <taxon>Embryophyta</taxon>
        <taxon>Tracheophyta</taxon>
        <taxon>Spermatophyta</taxon>
        <taxon>Magnoliopsida</taxon>
        <taxon>eudicotyledons</taxon>
        <taxon>Gunneridae</taxon>
        <taxon>Pentapetalae</taxon>
        <taxon>rosids</taxon>
        <taxon>fabids</taxon>
        <taxon>Fabales</taxon>
        <taxon>Fabaceae</taxon>
        <taxon>Papilionoideae</taxon>
        <taxon>50 kb inversion clade</taxon>
        <taxon>NPAAA clade</taxon>
        <taxon>Hologalegina</taxon>
        <taxon>IRL clade</taxon>
        <taxon>Cicereae</taxon>
        <taxon>Cicer</taxon>
    </lineage>
</organism>
<dbReference type="GO" id="GO:0004103">
    <property type="term" value="F:choline kinase activity"/>
    <property type="evidence" value="ECO:0007669"/>
    <property type="project" value="TreeGrafter"/>
</dbReference>
<dbReference type="AlphaFoldDB" id="A0A1S2Y5L8"/>
<feature type="region of interest" description="Disordered" evidence="2">
    <location>
        <begin position="1"/>
        <end position="254"/>
    </location>
</feature>
<accession>A0A1S2Y5L8</accession>
<sequence length="659" mass="72876">MGAGEDLVNNAANAAENPVNDATGTTENSITNTGDSSENAENAVDVENHTKDQINVAENPTYDQAGCAANPRNDQKCSEEYPAKDDAGDDSTKDQVGGAENPVDDQEGDAENPLNDTAGGTEDIVNDKTGGAETETPINDQLNVAENPANDQAGGAANLVNEQACSAEYRVKEEAGDDSTKDQEGGAENSVNDTSGGSDNFMNNEAHAAENSTNDIAGDYETENSMNDKTGDDEIPVNNNDNAVENSFDDEQDDAENLVDTIDTLSNSEDDDVETPVSSKIDRLPEEAQEILISMAGKWEDVLDASALQVIPLKGAMTNEVFQIKWPATTGENSRKVLVRIYGEGVDIFFDRDDEIRTFEYMSKNGQGPRLLGRFTNGRVEEFIHARTLSASDLRDPSISALIAAKMKEFHDLAMPGEKKVNLWRTLRTWLSEAKRLSSPKEVEAFYLDTVDKEISILEKELSGAHQRIGFCHNDLQYGNIMLDEETNSVTIIDYEYASYNPVAYDIANHFCEMAANYHTKMPHILDYNKYPDFQERELFIRAYLWSSGEQPSVSEVEHLLQEVEKYTLANHLFWGLWGIISGQVNTIEFDYKEYAKQRFQEYWARKPYLLSSDAPSPFNVPEGTGELASVVHARGTKNTGIFRKMKRVLGVGLFRSKS</sequence>
<dbReference type="SUPFAM" id="SSF56112">
    <property type="entry name" value="Protein kinase-like (PK-like)"/>
    <property type="match status" value="1"/>
</dbReference>
<dbReference type="PaxDb" id="3827-XP_004499796.1"/>
<protein>
    <submittedName>
        <fullName evidence="4">Probable choline kinase 2</fullName>
    </submittedName>
</protein>